<dbReference type="AlphaFoldDB" id="A0A239D749"/>
<proteinExistence type="predicted"/>
<reference evidence="1 2" key="1">
    <citation type="submission" date="2017-06" db="EMBL/GenBank/DDBJ databases">
        <authorList>
            <person name="Kim H.J."/>
            <person name="Triplett B.A."/>
        </authorList>
    </citation>
    <scope>NUCLEOTIDE SEQUENCE [LARGE SCALE GENOMIC DNA]</scope>
    <source>
        <strain evidence="1 2">DSM 18704</strain>
    </source>
</reference>
<protein>
    <submittedName>
        <fullName evidence="1">Uncharacterized protein</fullName>
    </submittedName>
</protein>
<organism evidence="1 2">
    <name type="scientific">Granulicella rosea</name>
    <dbReference type="NCBI Taxonomy" id="474952"/>
    <lineage>
        <taxon>Bacteria</taxon>
        <taxon>Pseudomonadati</taxon>
        <taxon>Acidobacteriota</taxon>
        <taxon>Terriglobia</taxon>
        <taxon>Terriglobales</taxon>
        <taxon>Acidobacteriaceae</taxon>
        <taxon>Granulicella</taxon>
    </lineage>
</organism>
<gene>
    <name evidence="1" type="ORF">SAMN05421770_101306</name>
</gene>
<keyword evidence="2" id="KW-1185">Reference proteome</keyword>
<dbReference type="EMBL" id="FZOU01000001">
    <property type="protein sequence ID" value="SNS27694.1"/>
    <property type="molecule type" value="Genomic_DNA"/>
</dbReference>
<sequence length="186" mass="20677">MTASIGQPGWYSSVRPYWFVMRFPHIRFAIYAGSLAMACIRSGGQSQATHSPVPQTCHGSPQELSGGALHILRVKVISSSATDGTYADEGYGQGEFDSVKLLEVIKSPVPWSRGHIFRVHPFSGERKGETNYAPERLLAGKEYLIVYTYYLDHEPRGEADLIGLTRCGVHEDTPEDRQKLLSSYAR</sequence>
<evidence type="ECO:0000313" key="2">
    <source>
        <dbReference type="Proteomes" id="UP000198356"/>
    </source>
</evidence>
<name>A0A239D749_9BACT</name>
<dbReference type="Proteomes" id="UP000198356">
    <property type="component" value="Unassembled WGS sequence"/>
</dbReference>
<accession>A0A239D749</accession>
<evidence type="ECO:0000313" key="1">
    <source>
        <dbReference type="EMBL" id="SNS27694.1"/>
    </source>
</evidence>